<evidence type="ECO:0000256" key="4">
    <source>
        <dbReference type="ARBA" id="ARBA00023125"/>
    </source>
</evidence>
<dbReference type="RefSeq" id="WP_251806504.1">
    <property type="nucleotide sequence ID" value="NZ_CP166679.1"/>
</dbReference>
<dbReference type="PANTHER" id="PTHR30055">
    <property type="entry name" value="HTH-TYPE TRANSCRIPTIONAL REGULATOR RUTR"/>
    <property type="match status" value="1"/>
</dbReference>
<dbReference type="InterPro" id="IPR041646">
    <property type="entry name" value="IcaR_C"/>
</dbReference>
<evidence type="ECO:0000259" key="7">
    <source>
        <dbReference type="PROSITE" id="PS50977"/>
    </source>
</evidence>
<evidence type="ECO:0000256" key="5">
    <source>
        <dbReference type="ARBA" id="ARBA00030200"/>
    </source>
</evidence>
<comment type="caution">
    <text evidence="8">The sequence shown here is derived from an EMBL/GenBank/DDBJ whole genome shotgun (WGS) entry which is preliminary data.</text>
</comment>
<dbReference type="InterPro" id="IPR036271">
    <property type="entry name" value="Tet_transcr_reg_TetR-rel_C_sf"/>
</dbReference>
<dbReference type="InterPro" id="IPR050109">
    <property type="entry name" value="HTH-type_TetR-like_transc_reg"/>
</dbReference>
<dbReference type="PANTHER" id="PTHR30055:SF226">
    <property type="entry name" value="HTH-TYPE TRANSCRIPTIONAL REGULATOR PKSA"/>
    <property type="match status" value="1"/>
</dbReference>
<feature type="domain" description="HTH tetR-type" evidence="7">
    <location>
        <begin position="8"/>
        <end position="68"/>
    </location>
</feature>
<dbReference type="Pfam" id="PF00440">
    <property type="entry name" value="TetR_N"/>
    <property type="match status" value="1"/>
</dbReference>
<dbReference type="PROSITE" id="PS50977">
    <property type="entry name" value="HTH_TETR_2"/>
    <property type="match status" value="1"/>
</dbReference>
<dbReference type="InterPro" id="IPR001647">
    <property type="entry name" value="HTH_TetR"/>
</dbReference>
<dbReference type="Proteomes" id="UP001597532">
    <property type="component" value="Unassembled WGS sequence"/>
</dbReference>
<organism evidence="8 9">
    <name type="scientific">Arenibacter antarcticus</name>
    <dbReference type="NCBI Taxonomy" id="2040469"/>
    <lineage>
        <taxon>Bacteria</taxon>
        <taxon>Pseudomonadati</taxon>
        <taxon>Bacteroidota</taxon>
        <taxon>Flavobacteriia</taxon>
        <taxon>Flavobacteriales</taxon>
        <taxon>Flavobacteriaceae</taxon>
        <taxon>Arenibacter</taxon>
    </lineage>
</organism>
<gene>
    <name evidence="8" type="ORF">ACFS1K_13575</name>
</gene>
<dbReference type="Pfam" id="PF18665">
    <property type="entry name" value="TetR_C_37"/>
    <property type="match status" value="1"/>
</dbReference>
<evidence type="ECO:0000313" key="9">
    <source>
        <dbReference type="Proteomes" id="UP001597532"/>
    </source>
</evidence>
<sequence length="207" mass="24217">MGRKSLKDVRQKEIVEAFYKVARREGLIHASMAKVAREMGINSSLVSHYFGSKNALIFGLIKFILESYKNFYTLEYVEAEYGSRLKNIIDNLFSREWNNLIDDEVFYDCFTLVFRDKNIKAAYKELHEHLRAWLTEAIEEAKQNGEVQVDNPESAADLIFILVEGSYYYLSMYDKGEEYCKKQNRYKHAAMDILKFEDLDSVAPQIE</sequence>
<dbReference type="InterPro" id="IPR009057">
    <property type="entry name" value="Homeodomain-like_sf"/>
</dbReference>
<evidence type="ECO:0000256" key="2">
    <source>
        <dbReference type="ARBA" id="ARBA00011738"/>
    </source>
</evidence>
<evidence type="ECO:0000256" key="6">
    <source>
        <dbReference type="PROSITE-ProRule" id="PRU00335"/>
    </source>
</evidence>
<feature type="DNA-binding region" description="H-T-H motif" evidence="6">
    <location>
        <begin position="31"/>
        <end position="50"/>
    </location>
</feature>
<dbReference type="SUPFAM" id="SSF46689">
    <property type="entry name" value="Homeodomain-like"/>
    <property type="match status" value="1"/>
</dbReference>
<keyword evidence="4 6" id="KW-0238">DNA-binding</keyword>
<comment type="subunit">
    <text evidence="2">Homodimer.</text>
</comment>
<protein>
    <recommendedName>
        <fullName evidence="3">Biofilm operon icaADBC HTH-type negative transcriptional regulator IcaR</fullName>
    </recommendedName>
    <alternativeName>
        <fullName evidence="5">Intercellular adhesion protein R</fullName>
    </alternativeName>
</protein>
<comment type="function">
    <text evidence="1">Represses transcription of the icaADBC operon necessary for biofilm production.</text>
</comment>
<evidence type="ECO:0000256" key="3">
    <source>
        <dbReference type="ARBA" id="ARBA00014341"/>
    </source>
</evidence>
<accession>A0ABW5VIS6</accession>
<keyword evidence="9" id="KW-1185">Reference proteome</keyword>
<dbReference type="SUPFAM" id="SSF48498">
    <property type="entry name" value="Tetracyclin repressor-like, C-terminal domain"/>
    <property type="match status" value="1"/>
</dbReference>
<reference evidence="9" key="1">
    <citation type="journal article" date="2019" name="Int. J. Syst. Evol. Microbiol.">
        <title>The Global Catalogue of Microorganisms (GCM) 10K type strain sequencing project: providing services to taxonomists for standard genome sequencing and annotation.</title>
        <authorList>
            <consortium name="The Broad Institute Genomics Platform"/>
            <consortium name="The Broad Institute Genome Sequencing Center for Infectious Disease"/>
            <person name="Wu L."/>
            <person name="Ma J."/>
        </authorList>
    </citation>
    <scope>NUCLEOTIDE SEQUENCE [LARGE SCALE GENOMIC DNA]</scope>
    <source>
        <strain evidence="9">KCTC 52924</strain>
    </source>
</reference>
<dbReference type="EMBL" id="JBHUOK010000030">
    <property type="protein sequence ID" value="MFD2790799.1"/>
    <property type="molecule type" value="Genomic_DNA"/>
</dbReference>
<evidence type="ECO:0000256" key="1">
    <source>
        <dbReference type="ARBA" id="ARBA00002291"/>
    </source>
</evidence>
<name>A0ABW5VIS6_9FLAO</name>
<evidence type="ECO:0000313" key="8">
    <source>
        <dbReference type="EMBL" id="MFD2790799.1"/>
    </source>
</evidence>
<proteinExistence type="predicted"/>
<dbReference type="Gene3D" id="1.10.357.10">
    <property type="entry name" value="Tetracycline Repressor, domain 2"/>
    <property type="match status" value="1"/>
</dbReference>